<accession>A0A850NJE4</accession>
<evidence type="ECO:0000313" key="1">
    <source>
        <dbReference type="EMBL" id="NVN29951.1"/>
    </source>
</evidence>
<organism evidence="1 2">
    <name type="scientific">Endobacter medicaginis</name>
    <dbReference type="NCBI Taxonomy" id="1181271"/>
    <lineage>
        <taxon>Bacteria</taxon>
        <taxon>Pseudomonadati</taxon>
        <taxon>Pseudomonadota</taxon>
        <taxon>Alphaproteobacteria</taxon>
        <taxon>Acetobacterales</taxon>
        <taxon>Acetobacteraceae</taxon>
        <taxon>Endobacter</taxon>
    </lineage>
</organism>
<reference evidence="1 2" key="1">
    <citation type="submission" date="2020-06" db="EMBL/GenBank/DDBJ databases">
        <title>Description of novel acetic acid bacteria.</title>
        <authorList>
            <person name="Sombolestani A."/>
        </authorList>
    </citation>
    <scope>NUCLEOTIDE SEQUENCE [LARGE SCALE GENOMIC DNA]</scope>
    <source>
        <strain evidence="1 2">LMG 26838</strain>
    </source>
</reference>
<dbReference type="Proteomes" id="UP000565205">
    <property type="component" value="Unassembled WGS sequence"/>
</dbReference>
<proteinExistence type="predicted"/>
<protein>
    <submittedName>
        <fullName evidence="1">Uncharacterized protein</fullName>
    </submittedName>
</protein>
<comment type="caution">
    <text evidence="1">The sequence shown here is derived from an EMBL/GenBank/DDBJ whole genome shotgun (WGS) entry which is preliminary data.</text>
</comment>
<name>A0A850NJE4_9PROT</name>
<evidence type="ECO:0000313" key="2">
    <source>
        <dbReference type="Proteomes" id="UP000565205"/>
    </source>
</evidence>
<gene>
    <name evidence="1" type="ORF">HUK83_06330</name>
</gene>
<dbReference type="AlphaFoldDB" id="A0A850NJE4"/>
<feature type="non-terminal residue" evidence="1">
    <location>
        <position position="1"/>
    </location>
</feature>
<dbReference type="EMBL" id="JABXXQ010000087">
    <property type="protein sequence ID" value="NVN29951.1"/>
    <property type="molecule type" value="Genomic_DNA"/>
</dbReference>
<sequence length="47" mass="5132">PEAALRRAAAMMPVPAWRRLRLFGPDGALIADHAAILARLEAEPRRG</sequence>